<reference evidence="2 3" key="1">
    <citation type="submission" date="2023-05" db="EMBL/GenBank/DDBJ databases">
        <title>A 100% complete, gapless, phased diploid assembly of the Scenedesmus obliquus UTEX 3031 genome.</title>
        <authorList>
            <person name="Biondi T.C."/>
            <person name="Hanschen E.R."/>
            <person name="Kwon T."/>
            <person name="Eng W."/>
            <person name="Kruse C.P.S."/>
            <person name="Koehler S.I."/>
            <person name="Kunde Y."/>
            <person name="Gleasner C.D."/>
            <person name="You Mak K.T."/>
            <person name="Polle J."/>
            <person name="Hovde B.T."/>
            <person name="Starkenburg S.R."/>
        </authorList>
    </citation>
    <scope>NUCLEOTIDE SEQUENCE [LARGE SCALE GENOMIC DNA]</scope>
    <source>
        <strain evidence="2 3">DOE0152z</strain>
    </source>
</reference>
<evidence type="ECO:0000256" key="1">
    <source>
        <dbReference type="SAM" id="MobiDB-lite"/>
    </source>
</evidence>
<dbReference type="PANTHER" id="PTHR45846">
    <property type="entry name" value="TRNA-DIHYDROURIDINE(47) SYNTHASE [NAD(P)(+)]-LIKE"/>
    <property type="match status" value="1"/>
</dbReference>
<dbReference type="Proteomes" id="UP001244341">
    <property type="component" value="Chromosome 16b"/>
</dbReference>
<evidence type="ECO:0000313" key="2">
    <source>
        <dbReference type="EMBL" id="WIA23263.1"/>
    </source>
</evidence>
<proteinExistence type="predicted"/>
<dbReference type="PANTHER" id="PTHR45846:SF1">
    <property type="entry name" value="TRNA-DIHYDROURIDINE(47) SYNTHASE [NAD(P)(+)]-LIKE"/>
    <property type="match status" value="1"/>
</dbReference>
<gene>
    <name evidence="2" type="ORF">OEZ85_000033</name>
</gene>
<organism evidence="2 3">
    <name type="scientific">Tetradesmus obliquus</name>
    <name type="common">Green alga</name>
    <name type="synonym">Acutodesmus obliquus</name>
    <dbReference type="NCBI Taxonomy" id="3088"/>
    <lineage>
        <taxon>Eukaryota</taxon>
        <taxon>Viridiplantae</taxon>
        <taxon>Chlorophyta</taxon>
        <taxon>core chlorophytes</taxon>
        <taxon>Chlorophyceae</taxon>
        <taxon>CS clade</taxon>
        <taxon>Sphaeropleales</taxon>
        <taxon>Scenedesmaceae</taxon>
        <taxon>Tetradesmus</taxon>
    </lineage>
</organism>
<feature type="compositionally biased region" description="Acidic residues" evidence="1">
    <location>
        <begin position="146"/>
        <end position="158"/>
    </location>
</feature>
<dbReference type="EMBL" id="CP126223">
    <property type="protein sequence ID" value="WIA23263.1"/>
    <property type="molecule type" value="Genomic_DNA"/>
</dbReference>
<name>A0ABY8UNW9_TETOB</name>
<evidence type="ECO:0000313" key="3">
    <source>
        <dbReference type="Proteomes" id="UP001244341"/>
    </source>
</evidence>
<accession>A0ABY8UNW9</accession>
<sequence>MGACVPAGFHACVLYIPVGLLEVIPQLMQWRPPAYRGRNELETLLASESAADWVRISEMLLGPAPPGFTFAPYAARLHICAHKDRTRARTVFGPPVAFYLPRPPKCHPPFPWLTAAHHKSNAYAVGADAVAQMAGAAAGTEAAANEADDIRDDEQDNG</sequence>
<keyword evidence="3" id="KW-1185">Reference proteome</keyword>
<feature type="region of interest" description="Disordered" evidence="1">
    <location>
        <begin position="137"/>
        <end position="158"/>
    </location>
</feature>
<protein>
    <submittedName>
        <fullName evidence="2">Uncharacterized protein</fullName>
    </submittedName>
</protein>